<reference evidence="2 4" key="1">
    <citation type="journal article" date="2014" name="Genome Announc.">
        <title>Draft Genome Sequences of Two Isolates of the Roseobacter Group, Sulfitobacter sp. Strains 3SOLIMAR09 and 1FIGIMAR09, from Harbors of Mallorca Island (Mediterranean Sea).</title>
        <authorList>
            <person name="Mas-Llado M."/>
            <person name="Pina-Villalonga J.M."/>
            <person name="Brunet-Galmes I."/>
            <person name="Nogales B."/>
            <person name="Bosch R."/>
        </authorList>
    </citation>
    <scope>NUCLEOTIDE SEQUENCE [LARGE SCALE GENOMIC DNA]</scope>
    <source>
        <strain evidence="2 4">1FIGIMAR09</strain>
    </source>
</reference>
<dbReference type="InterPro" id="IPR009325">
    <property type="entry name" value="DUF983"/>
</dbReference>
<sequence>MTQTVIAEADMQTYATDAEGGRARGAAMLRGWRRKCPNCGSGPLLKSYLKVNDNCTVCHQEFHHHRADDGPAYLTILIVGHLMAPLLHIVFVQWRPEPLTLFTIFAVGCVGLSLYLLPRLKGAMIGFQWAKEMGGFGSGT</sequence>
<evidence type="ECO:0000313" key="4">
    <source>
        <dbReference type="Proteomes" id="UP000027337"/>
    </source>
</evidence>
<dbReference type="InterPro" id="IPR024064">
    <property type="entry name" value="FdhE-like_sf"/>
</dbReference>
<organism evidence="2 4">
    <name type="scientific">Sulfitobacter mediterraneus</name>
    <dbReference type="NCBI Taxonomy" id="83219"/>
    <lineage>
        <taxon>Bacteria</taxon>
        <taxon>Pseudomonadati</taxon>
        <taxon>Pseudomonadota</taxon>
        <taxon>Alphaproteobacteria</taxon>
        <taxon>Rhodobacterales</taxon>
        <taxon>Roseobacteraceae</taxon>
        <taxon>Sulfitobacter</taxon>
    </lineage>
</organism>
<dbReference type="EMBL" id="QBKU01000011">
    <property type="protein sequence ID" value="PTX72373.1"/>
    <property type="molecule type" value="Genomic_DNA"/>
</dbReference>
<keyword evidence="4" id="KW-1185">Reference proteome</keyword>
<comment type="caution">
    <text evidence="2">The sequence shown here is derived from an EMBL/GenBank/DDBJ whole genome shotgun (WGS) entry which is preliminary data.</text>
</comment>
<proteinExistence type="predicted"/>
<evidence type="ECO:0000256" key="1">
    <source>
        <dbReference type="SAM" id="Phobius"/>
    </source>
</evidence>
<dbReference type="STRING" id="83219.PM02_13545"/>
<evidence type="ECO:0000313" key="2">
    <source>
        <dbReference type="EMBL" id="KAJ02498.1"/>
    </source>
</evidence>
<evidence type="ECO:0000313" key="3">
    <source>
        <dbReference type="EMBL" id="PTX72373.1"/>
    </source>
</evidence>
<accession>A0A061SS36</accession>
<dbReference type="OrthoDB" id="9799456at2"/>
<keyword evidence="1" id="KW-0472">Membrane</keyword>
<dbReference type="Pfam" id="PF06170">
    <property type="entry name" value="DUF983"/>
    <property type="match status" value="1"/>
</dbReference>
<keyword evidence="1" id="KW-0812">Transmembrane</keyword>
<protein>
    <submittedName>
        <fullName evidence="3">Uncharacterized protein (DUF983 family)</fullName>
    </submittedName>
</protein>
<dbReference type="Proteomes" id="UP000027337">
    <property type="component" value="Unassembled WGS sequence"/>
</dbReference>
<dbReference type="AlphaFoldDB" id="A0A061SS36"/>
<dbReference type="SUPFAM" id="SSF144020">
    <property type="entry name" value="FdhE-like"/>
    <property type="match status" value="1"/>
</dbReference>
<dbReference type="EMBL" id="JEMU01000011">
    <property type="protein sequence ID" value="KAJ02498.1"/>
    <property type="molecule type" value="Genomic_DNA"/>
</dbReference>
<gene>
    <name evidence="3" type="ORF">C8N31_11186</name>
    <name evidence="2" type="ORF">PM02_13545</name>
</gene>
<name>A0A061SS36_9RHOB</name>
<dbReference type="eggNOG" id="COG5349">
    <property type="taxonomic scope" value="Bacteria"/>
</dbReference>
<evidence type="ECO:0000313" key="5">
    <source>
        <dbReference type="Proteomes" id="UP000244092"/>
    </source>
</evidence>
<dbReference type="Proteomes" id="UP000244092">
    <property type="component" value="Unassembled WGS sequence"/>
</dbReference>
<feature type="transmembrane region" description="Helical" evidence="1">
    <location>
        <begin position="99"/>
        <end position="117"/>
    </location>
</feature>
<keyword evidence="1" id="KW-1133">Transmembrane helix</keyword>
<feature type="transmembrane region" description="Helical" evidence="1">
    <location>
        <begin position="72"/>
        <end position="93"/>
    </location>
</feature>
<reference evidence="3 5" key="2">
    <citation type="submission" date="2018-04" db="EMBL/GenBank/DDBJ databases">
        <title>Genomic Encyclopedia of Archaeal and Bacterial Type Strains, Phase II (KMG-II): from individual species to whole genera.</title>
        <authorList>
            <person name="Goeker M."/>
        </authorList>
    </citation>
    <scope>NUCLEOTIDE SEQUENCE [LARGE SCALE GENOMIC DNA]</scope>
    <source>
        <strain evidence="3 5">DSM 12244</strain>
    </source>
</reference>